<dbReference type="EMBL" id="JBHSAW010000024">
    <property type="protein sequence ID" value="MFC4097736.1"/>
    <property type="molecule type" value="Genomic_DNA"/>
</dbReference>
<dbReference type="Proteomes" id="UP001595814">
    <property type="component" value="Unassembled WGS sequence"/>
</dbReference>
<proteinExistence type="predicted"/>
<gene>
    <name evidence="1" type="ORF">ACFOUT_17755</name>
</gene>
<keyword evidence="2" id="KW-1185">Reference proteome</keyword>
<comment type="caution">
    <text evidence="1">The sequence shown here is derived from an EMBL/GenBank/DDBJ whole genome shotgun (WGS) entry which is preliminary data.</text>
</comment>
<name>A0ABV8JUA7_9FLAO</name>
<protein>
    <submittedName>
        <fullName evidence="1">Uncharacterized protein</fullName>
    </submittedName>
</protein>
<evidence type="ECO:0000313" key="2">
    <source>
        <dbReference type="Proteomes" id="UP001595814"/>
    </source>
</evidence>
<accession>A0ABV8JUA7</accession>
<evidence type="ECO:0000313" key="1">
    <source>
        <dbReference type="EMBL" id="MFC4097736.1"/>
    </source>
</evidence>
<dbReference type="RefSeq" id="WP_192463161.1">
    <property type="nucleotide sequence ID" value="NZ_JACYFJ010000006.1"/>
</dbReference>
<organism evidence="1 2">
    <name type="scientific">Euzebyella saccharophila</name>
    <dbReference type="NCBI Taxonomy" id="679664"/>
    <lineage>
        <taxon>Bacteria</taxon>
        <taxon>Pseudomonadati</taxon>
        <taxon>Bacteroidota</taxon>
        <taxon>Flavobacteriia</taxon>
        <taxon>Flavobacteriales</taxon>
        <taxon>Flavobacteriaceae</taxon>
        <taxon>Euzebyella</taxon>
    </lineage>
</organism>
<sequence>MSPLYTNSLAKKVLLEMKSARYDSLSRNNASKALFHIENDKGKLSRALKVTTKEYAIEVLGSKKYAPWLNVYTALSGEFKEGWIPDNYYRKIVVPEIQGEYGQLSFLKTLNNTLFNVPIGPDIAYFINGKWFSQTLAIINRQDLKAMLFSAQAK</sequence>
<reference evidence="2" key="1">
    <citation type="journal article" date="2019" name="Int. J. Syst. Evol. Microbiol.">
        <title>The Global Catalogue of Microorganisms (GCM) 10K type strain sequencing project: providing services to taxonomists for standard genome sequencing and annotation.</title>
        <authorList>
            <consortium name="The Broad Institute Genomics Platform"/>
            <consortium name="The Broad Institute Genome Sequencing Center for Infectious Disease"/>
            <person name="Wu L."/>
            <person name="Ma J."/>
        </authorList>
    </citation>
    <scope>NUCLEOTIDE SEQUENCE [LARGE SCALE GENOMIC DNA]</scope>
    <source>
        <strain evidence="2">CECT 7477</strain>
    </source>
</reference>